<dbReference type="Gene3D" id="3.10.120.10">
    <property type="entry name" value="Cytochrome b5-like heme/steroid binding domain"/>
    <property type="match status" value="1"/>
</dbReference>
<dbReference type="Pfam" id="PF00173">
    <property type="entry name" value="Cyt-b5"/>
    <property type="match status" value="1"/>
</dbReference>
<proteinExistence type="inferred from homology"/>
<comment type="pathway">
    <text evidence="2">Lipid metabolism.</text>
</comment>
<evidence type="ECO:0000313" key="12">
    <source>
        <dbReference type="EMBL" id="CAB4029277.1"/>
    </source>
</evidence>
<dbReference type="PRINTS" id="PR00363">
    <property type="entry name" value="CYTOCHROMEB5"/>
</dbReference>
<evidence type="ECO:0000256" key="2">
    <source>
        <dbReference type="ARBA" id="ARBA00005189"/>
    </source>
</evidence>
<dbReference type="OrthoDB" id="260091at2759"/>
<keyword evidence="11" id="KW-0472">Membrane</keyword>
<dbReference type="InterPro" id="IPR001199">
    <property type="entry name" value="Cyt_B5-like_heme/steroid-bd"/>
</dbReference>
<evidence type="ECO:0000313" key="13">
    <source>
        <dbReference type="Proteomes" id="UP001152795"/>
    </source>
</evidence>
<keyword evidence="7" id="KW-1133">Transmembrane helix</keyword>
<dbReference type="AlphaFoldDB" id="A0A7D9JH96"/>
<comment type="similarity">
    <text evidence="3">Belongs to the fatty acid desaturase type 1 family.</text>
</comment>
<reference evidence="12" key="1">
    <citation type="submission" date="2020-04" db="EMBL/GenBank/DDBJ databases">
        <authorList>
            <person name="Alioto T."/>
            <person name="Alioto T."/>
            <person name="Gomez Garrido J."/>
        </authorList>
    </citation>
    <scope>NUCLEOTIDE SEQUENCE</scope>
    <source>
        <strain evidence="12">A484AB</strain>
    </source>
</reference>
<dbReference type="GO" id="GO:0006629">
    <property type="term" value="P:lipid metabolic process"/>
    <property type="evidence" value="ECO:0007669"/>
    <property type="project" value="UniProtKB-KW"/>
</dbReference>
<dbReference type="PIRSF" id="PIRSF015921">
    <property type="entry name" value="FA_sphinglp_des"/>
    <property type="match status" value="1"/>
</dbReference>
<name>A0A7D9JH96_PARCT</name>
<keyword evidence="13" id="KW-1185">Reference proteome</keyword>
<evidence type="ECO:0000256" key="3">
    <source>
        <dbReference type="ARBA" id="ARBA00009295"/>
    </source>
</evidence>
<sequence length="455" mass="52174">MDGKTHECRKYTWEEVRRHNTATDCWVVIDGKVYNVSKWLKFHPGGVLPLLYSAGQDCSSVFKAFHPFSWIREKRLPPFYIGDISEPDKEGVKESEISSELDKIQEEIVKEGGYETHYGFYLKNFLFQFALLGFVIYLLTTTTSPLAQIIAAVAMGFFFQQVAFVGHDAGHHQITHDQDTDEIIGFLVGNTLSGIGIGWWKRSHNAHHVVTNSVNCDPDIQHLPVFAVTDKFFKPVISTYHNKTFSFDRISKFFVSNQHLLYYAIMGVARFNLYVQSIIHVLTHCTGRKQKLELITLGIFWCWFSLLCSLIPTLSGRVVFVLLSHFVAGLLHVQITISHFSMATYHGLPSHTYQRDSFFVSQMETTMNVDCHPYMDFFHGGLQFQIEHHLFPRVSRPYLRALSAKIQKLCQKHDVRYLSLSFYDANKEVLGSLRETAKKAQCFSSFIWDGINAVG</sequence>
<keyword evidence="6" id="KW-0479">Metal-binding</keyword>
<keyword evidence="4" id="KW-0349">Heme</keyword>
<evidence type="ECO:0000256" key="5">
    <source>
        <dbReference type="ARBA" id="ARBA00022692"/>
    </source>
</evidence>
<protein>
    <submittedName>
        <fullName evidence="12">Delta(8)-fatty-acid desaturase</fullName>
    </submittedName>
</protein>
<dbReference type="GO" id="GO:0046872">
    <property type="term" value="F:metal ion binding"/>
    <property type="evidence" value="ECO:0007669"/>
    <property type="project" value="UniProtKB-KW"/>
</dbReference>
<dbReference type="GO" id="GO:0016717">
    <property type="term" value="F:oxidoreductase activity, acting on paired donors, with oxidation of a pair of donors resulting in the reduction of molecular oxygen to two molecules of water"/>
    <property type="evidence" value="ECO:0007669"/>
    <property type="project" value="TreeGrafter"/>
</dbReference>
<keyword evidence="9" id="KW-0408">Iron</keyword>
<accession>A0A7D9JH96</accession>
<keyword evidence="5" id="KW-0812">Transmembrane</keyword>
<dbReference type="EMBL" id="CACRXK020016061">
    <property type="protein sequence ID" value="CAB4029277.1"/>
    <property type="molecule type" value="Genomic_DNA"/>
</dbReference>
<evidence type="ECO:0000256" key="7">
    <source>
        <dbReference type="ARBA" id="ARBA00022989"/>
    </source>
</evidence>
<dbReference type="InterPro" id="IPR012171">
    <property type="entry name" value="Fatty_acid_desaturase"/>
</dbReference>
<dbReference type="GO" id="GO:0016020">
    <property type="term" value="C:membrane"/>
    <property type="evidence" value="ECO:0007669"/>
    <property type="project" value="UniProtKB-SubCell"/>
</dbReference>
<dbReference type="Proteomes" id="UP001152795">
    <property type="component" value="Unassembled WGS sequence"/>
</dbReference>
<organism evidence="12 13">
    <name type="scientific">Paramuricea clavata</name>
    <name type="common">Red gorgonian</name>
    <name type="synonym">Violescent sea-whip</name>
    <dbReference type="NCBI Taxonomy" id="317549"/>
    <lineage>
        <taxon>Eukaryota</taxon>
        <taxon>Metazoa</taxon>
        <taxon>Cnidaria</taxon>
        <taxon>Anthozoa</taxon>
        <taxon>Octocorallia</taxon>
        <taxon>Malacalcyonacea</taxon>
        <taxon>Plexauridae</taxon>
        <taxon>Paramuricea</taxon>
    </lineage>
</organism>
<dbReference type="SUPFAM" id="SSF55856">
    <property type="entry name" value="Cytochrome b5-like heme/steroid binding domain"/>
    <property type="match status" value="1"/>
</dbReference>
<evidence type="ECO:0000256" key="9">
    <source>
        <dbReference type="ARBA" id="ARBA00023004"/>
    </source>
</evidence>
<evidence type="ECO:0000256" key="11">
    <source>
        <dbReference type="ARBA" id="ARBA00023136"/>
    </source>
</evidence>
<dbReference type="InterPro" id="IPR036400">
    <property type="entry name" value="Cyt_B5-like_heme/steroid_sf"/>
</dbReference>
<dbReference type="PANTHER" id="PTHR19353:SF30">
    <property type="entry name" value="DELTA 8-(E)-SPHINGOLIPID DESATURASE"/>
    <property type="match status" value="1"/>
</dbReference>
<dbReference type="Pfam" id="PF00487">
    <property type="entry name" value="FA_desaturase"/>
    <property type="match status" value="1"/>
</dbReference>
<dbReference type="PANTHER" id="PTHR19353">
    <property type="entry name" value="FATTY ACID DESATURASE 2"/>
    <property type="match status" value="1"/>
</dbReference>
<dbReference type="PROSITE" id="PS50255">
    <property type="entry name" value="CYTOCHROME_B5_2"/>
    <property type="match status" value="1"/>
</dbReference>
<evidence type="ECO:0000256" key="4">
    <source>
        <dbReference type="ARBA" id="ARBA00022617"/>
    </source>
</evidence>
<keyword evidence="10" id="KW-0443">Lipid metabolism</keyword>
<evidence type="ECO:0000256" key="6">
    <source>
        <dbReference type="ARBA" id="ARBA00022723"/>
    </source>
</evidence>
<evidence type="ECO:0000256" key="10">
    <source>
        <dbReference type="ARBA" id="ARBA00023098"/>
    </source>
</evidence>
<dbReference type="CDD" id="cd03506">
    <property type="entry name" value="Delta6-FADS-like"/>
    <property type="match status" value="1"/>
</dbReference>
<dbReference type="SMART" id="SM01117">
    <property type="entry name" value="Cyt-b5"/>
    <property type="match status" value="1"/>
</dbReference>
<comment type="subcellular location">
    <subcellularLocation>
        <location evidence="1">Membrane</location>
        <topology evidence="1">Multi-pass membrane protein</topology>
    </subcellularLocation>
</comment>
<comment type="caution">
    <text evidence="12">The sequence shown here is derived from an EMBL/GenBank/DDBJ whole genome shotgun (WGS) entry which is preliminary data.</text>
</comment>
<gene>
    <name evidence="12" type="ORF">PACLA_8A009971</name>
</gene>
<evidence type="ECO:0000256" key="8">
    <source>
        <dbReference type="ARBA" id="ARBA00023002"/>
    </source>
</evidence>
<evidence type="ECO:0000256" key="1">
    <source>
        <dbReference type="ARBA" id="ARBA00004141"/>
    </source>
</evidence>
<keyword evidence="8" id="KW-0560">Oxidoreductase</keyword>
<dbReference type="InterPro" id="IPR005804">
    <property type="entry name" value="FA_desaturase_dom"/>
</dbReference>